<keyword evidence="6" id="KW-0255">Endonuclease</keyword>
<dbReference type="SUPFAM" id="SSF47807">
    <property type="entry name" value="5' to 3' exonuclease, C-terminal subdomain"/>
    <property type="match status" value="1"/>
</dbReference>
<feature type="region of interest" description="Disordered" evidence="12">
    <location>
        <begin position="1429"/>
        <end position="1503"/>
    </location>
</feature>
<keyword evidence="9" id="KW-0460">Magnesium</keyword>
<dbReference type="GO" id="GO:0006289">
    <property type="term" value="P:nucleotide-excision repair"/>
    <property type="evidence" value="ECO:0007669"/>
    <property type="project" value="InterPro"/>
</dbReference>
<feature type="region of interest" description="Disordered" evidence="12">
    <location>
        <begin position="619"/>
        <end position="666"/>
    </location>
</feature>
<feature type="compositionally biased region" description="Low complexity" evidence="12">
    <location>
        <begin position="352"/>
        <end position="371"/>
    </location>
</feature>
<dbReference type="CDD" id="cd09904">
    <property type="entry name" value="H3TH_XPG"/>
    <property type="match status" value="1"/>
</dbReference>
<comment type="cofactor">
    <cofactor evidence="1">
        <name>Mg(2+)</name>
        <dbReference type="ChEBI" id="CHEBI:18420"/>
    </cofactor>
</comment>
<protein>
    <recommendedName>
        <fullName evidence="17">DNA repair protein UVH3</fullName>
    </recommendedName>
</protein>
<keyword evidence="10" id="KW-0234">DNA repair</keyword>
<accession>A0A8I6XHC4</accession>
<feature type="compositionally biased region" description="Basic and acidic residues" evidence="12">
    <location>
        <begin position="1288"/>
        <end position="1299"/>
    </location>
</feature>
<feature type="region of interest" description="Disordered" evidence="12">
    <location>
        <begin position="725"/>
        <end position="745"/>
    </location>
</feature>
<dbReference type="FunFam" id="3.40.50.1010:FF:000029">
    <property type="entry name" value="DNA repair protein UVH3"/>
    <property type="match status" value="1"/>
</dbReference>
<dbReference type="EnsemblPlants" id="HORVU.MOREX.r3.4HG0398430.1">
    <property type="protein sequence ID" value="HORVU.MOREX.r3.4HG0398430.1"/>
    <property type="gene ID" value="HORVU.MOREX.r3.4HG0398430"/>
</dbReference>
<reference evidence="15" key="2">
    <citation type="submission" date="2020-10" db="EMBL/GenBank/DDBJ databases">
        <authorList>
            <person name="Scholz U."/>
            <person name="Mascher M."/>
            <person name="Fiebig A."/>
        </authorList>
    </citation>
    <scope>NUCLEOTIDE SEQUENCE [LARGE SCALE GENOMIC DNA]</scope>
    <source>
        <strain evidence="15">cv. Morex</strain>
    </source>
</reference>
<dbReference type="SUPFAM" id="SSF88723">
    <property type="entry name" value="PIN domain-like"/>
    <property type="match status" value="1"/>
</dbReference>
<keyword evidence="7" id="KW-0227">DNA damage</keyword>
<feature type="compositionally biased region" description="Basic residues" evidence="12">
    <location>
        <begin position="1256"/>
        <end position="1265"/>
    </location>
</feature>
<keyword evidence="4" id="KW-0540">Nuclease</keyword>
<feature type="compositionally biased region" description="Basic and acidic residues" evidence="12">
    <location>
        <begin position="639"/>
        <end position="652"/>
    </location>
</feature>
<dbReference type="Gramene" id="HORVU.MOREX.r3.4HG0398430.1">
    <property type="protein sequence ID" value="HORVU.MOREX.r3.4HG0398430.1"/>
    <property type="gene ID" value="HORVU.MOREX.r3.4HG0398430"/>
</dbReference>
<dbReference type="SMART" id="SM00484">
    <property type="entry name" value="XPGI"/>
    <property type="match status" value="1"/>
</dbReference>
<keyword evidence="5" id="KW-0479">Metal-binding</keyword>
<reference evidence="16" key="1">
    <citation type="journal article" date="2012" name="Nature">
        <title>A physical, genetic and functional sequence assembly of the barley genome.</title>
        <authorList>
            <consortium name="The International Barley Genome Sequencing Consortium"/>
            <person name="Mayer K.F."/>
            <person name="Waugh R."/>
            <person name="Brown J.W."/>
            <person name="Schulman A."/>
            <person name="Langridge P."/>
            <person name="Platzer M."/>
            <person name="Fincher G.B."/>
            <person name="Muehlbauer G.J."/>
            <person name="Sato K."/>
            <person name="Close T.J."/>
            <person name="Wise R.P."/>
            <person name="Stein N."/>
        </authorList>
    </citation>
    <scope>NUCLEOTIDE SEQUENCE [LARGE SCALE GENOMIC DNA]</scope>
    <source>
        <strain evidence="16">cv. Morex</strain>
    </source>
</reference>
<feature type="region of interest" description="Disordered" evidence="12">
    <location>
        <begin position="336"/>
        <end position="386"/>
    </location>
</feature>
<gene>
    <name evidence="15" type="primary">LOC123449388</name>
</gene>
<feature type="region of interest" description="Disordered" evidence="12">
    <location>
        <begin position="191"/>
        <end position="216"/>
    </location>
</feature>
<evidence type="ECO:0000256" key="7">
    <source>
        <dbReference type="ARBA" id="ARBA00022763"/>
    </source>
</evidence>
<evidence type="ECO:0000256" key="8">
    <source>
        <dbReference type="ARBA" id="ARBA00022801"/>
    </source>
</evidence>
<comment type="similarity">
    <text evidence="3">Belongs to the XPG/RAD2 endonuclease family. XPG subfamily.</text>
</comment>
<keyword evidence="8" id="KW-0378">Hydrolase</keyword>
<feature type="compositionally biased region" description="Polar residues" evidence="12">
    <location>
        <begin position="423"/>
        <end position="437"/>
    </location>
</feature>
<feature type="compositionally biased region" description="Basic and acidic residues" evidence="12">
    <location>
        <begin position="125"/>
        <end position="153"/>
    </location>
</feature>
<dbReference type="GO" id="GO:0046872">
    <property type="term" value="F:metal ion binding"/>
    <property type="evidence" value="ECO:0007669"/>
    <property type="project" value="UniProtKB-KW"/>
</dbReference>
<dbReference type="InterPro" id="IPR006085">
    <property type="entry name" value="XPG_DNA_repair_N"/>
</dbReference>
<evidence type="ECO:0008006" key="17">
    <source>
        <dbReference type="Google" id="ProtNLM"/>
    </source>
</evidence>
<keyword evidence="11" id="KW-0539">Nucleus</keyword>
<dbReference type="InterPro" id="IPR008918">
    <property type="entry name" value="HhH2"/>
</dbReference>
<evidence type="ECO:0000313" key="16">
    <source>
        <dbReference type="Proteomes" id="UP000011116"/>
    </source>
</evidence>
<dbReference type="SMART" id="SM00485">
    <property type="entry name" value="XPGN"/>
    <property type="match status" value="1"/>
</dbReference>
<feature type="domain" description="XPG-I" evidence="13">
    <location>
        <begin position="884"/>
        <end position="953"/>
    </location>
</feature>
<dbReference type="Proteomes" id="UP000011116">
    <property type="component" value="Chromosome 4H"/>
</dbReference>
<dbReference type="InterPro" id="IPR006084">
    <property type="entry name" value="XPG/Rad2"/>
</dbReference>
<evidence type="ECO:0000256" key="12">
    <source>
        <dbReference type="SAM" id="MobiDB-lite"/>
    </source>
</evidence>
<evidence type="ECO:0000256" key="11">
    <source>
        <dbReference type="ARBA" id="ARBA00023242"/>
    </source>
</evidence>
<dbReference type="InterPro" id="IPR001044">
    <property type="entry name" value="XPG/Rad2_eukaryotes"/>
</dbReference>
<dbReference type="SMR" id="A0A8I6XHC4"/>
<feature type="region of interest" description="Disordered" evidence="12">
    <location>
        <begin position="469"/>
        <end position="488"/>
    </location>
</feature>
<evidence type="ECO:0000256" key="5">
    <source>
        <dbReference type="ARBA" id="ARBA00022723"/>
    </source>
</evidence>
<dbReference type="PROSITE" id="PS00842">
    <property type="entry name" value="XPG_2"/>
    <property type="match status" value="1"/>
</dbReference>
<name>A0A8I6XHC4_HORVV</name>
<dbReference type="KEGG" id="hvg:123449388"/>
<dbReference type="PANTHER" id="PTHR16171">
    <property type="entry name" value="DNA REPAIR PROTEIN COMPLEMENTING XP-G CELLS-RELATED"/>
    <property type="match status" value="1"/>
</dbReference>
<sequence length="1503" mass="167010">MGVHGLWGLLAPVGRRVSVETLAGKRLAVDASIWMVQFMRAMRDDKGDMVRDAHILGFLRRICKLLFLRARPVFVFDGATPALKRRTLAARRRNRDAAQAKVRKTAEKLLISHLKASRLEELSAQIKSDRAKHDAKGKQIESSRGEETEKTDGDQNQNDDGENSRGAVAPINQEKLDELLAASLAAEDEAGLTGKGEHNPASVPLQEGTGIDEEENDDDEEMIFPMTTGDIDPAVLASLPPSIQLDLLVQMRERVMAENRQKYQKIKKEPAKFSELQIQSYLKTVAFRREIEEVRKGAAGKDVGGIQTSKIASEANREFIFSSSFTGDKQTLTQRGVEEQIVDSGKSKREISSAIFKSSPSSSSRSIKPQSGEPSTGFGPDVETYRDERGRIRVSRVRGMGIRMTRDIQRNLDFIKEHEQAKSMGQANIGKGSTSNEEPPDFPEHLFENDGLQSSVGLSEDFAETIGDNHHTSSLVGGSDDISEGSCHGSKETIEISFEDDQIGVKDNDDKLFLNLVSGTSSKLFADDDRLAKNTEESDNSEGIWEEGIIEETLSVKVDEKDHQSLPPDNCCTDDEVEWEEGVCDVPEVPFSSEYNQCKLPKGDIEEEALIQEAIKRSLEDSGKQEYENGIPEDLQISSEDKSLQSRDDVPKSSEAPAKTYCHSEASFGNETIKEMRIKDSSGEDGVMHDPEVLEAERKENEKQAQLESNDGRACTNTDYPQGSSPVYDVSTSTHTAGPSCSPKVQDNDAIVSAASIHEFPKEEVIKQNTSNSHKSACNTNDPYIGEISMVSQKGPLMDELVADDAIQKENVIQEDMNTTTSEINSTQLNENSDSHIISENNLEDEISFLRQEQVDLGNERRKLESHAESVSSEMFAECQELLQMFGLPYIIAPMEAEAQCAYMEINNLVDGVVTDDSDVFLFGARNVYKNIFDDRKYVETYLMKDIESELGLTREQLIRMAMLLGSDYTEGISGIGIVNAIEVVHAFPEEDGLRQFREWIESPDPAILGKFDVESSGSSKRRKSGGNESCEKGNSLEPECVEGSDNNQSSNETQHIKEVFMSNHRNVSKNWHIPSTFPSETVINAYISPQVDDSTERFSWGRPDLSLLRKLCWERFGWNKEKADELLLPVLKEYNKHETQLRMEAFYSFNERFAKIRSKRIQKAIKGITGKTFSETDELNEDSPSTSDAPKKKEAGRSSRAKPRGKRNTSAEPRNMGSQEEDKIGDPNSFAIADELVKEQRNVSKKKTASPSGRSRGRGRKKMNGRQETTIDEEDPEVQMSNLSGDEDSHKRHTDKYISEGMTVRRSNRKRKQVTYMEDDHEADDNNVPLHQVNDDHEADENNFPLHQVDEDDPSRIGTDIDTAGRDAQSNLVRQDTSELNSDQMHVDPGTAEDLNEDPLGFELYDDQIDSAPKEYLFTGGGFCAEEDEQDTAADGETVDGTGDACEDIAGVSGGGQSIGLSSTTTGESAEEASTDARGASWSKRRNTGGSCLPTLAKRRRK</sequence>
<dbReference type="GeneID" id="123449388"/>
<dbReference type="GO" id="GO:0016788">
    <property type="term" value="F:hydrolase activity, acting on ester bonds"/>
    <property type="evidence" value="ECO:0007669"/>
    <property type="project" value="InterPro"/>
</dbReference>
<dbReference type="Gene3D" id="3.40.50.1010">
    <property type="entry name" value="5'-nuclease"/>
    <property type="match status" value="2"/>
</dbReference>
<evidence type="ECO:0000313" key="15">
    <source>
        <dbReference type="EnsemblPlants" id="HORVU.MOREX.r3.4HG0398430.1"/>
    </source>
</evidence>
<feature type="compositionally biased region" description="Acidic residues" evidence="12">
    <location>
        <begin position="1429"/>
        <end position="1439"/>
    </location>
</feature>
<dbReference type="GO" id="GO:0004520">
    <property type="term" value="F:DNA endonuclease activity"/>
    <property type="evidence" value="ECO:0000318"/>
    <property type="project" value="GO_Central"/>
</dbReference>
<feature type="compositionally biased region" description="Polar residues" evidence="12">
    <location>
        <begin position="1209"/>
        <end position="1219"/>
    </location>
</feature>
<dbReference type="CDD" id="cd09868">
    <property type="entry name" value="PIN_XPG_RAD2"/>
    <property type="match status" value="2"/>
</dbReference>
<comment type="subcellular location">
    <subcellularLocation>
        <location evidence="2">Nucleus</location>
    </subcellularLocation>
</comment>
<dbReference type="Gramene" id="HORVU.MOREX.r2.4HG0331480.1">
    <property type="protein sequence ID" value="HORVU.MOREX.r2.4HG0331480.1"/>
    <property type="gene ID" value="HORVU.MOREX.r2.4HG0331480"/>
</dbReference>
<reference evidence="15" key="3">
    <citation type="submission" date="2022-01" db="UniProtKB">
        <authorList>
            <consortium name="EnsemblPlants"/>
        </authorList>
    </citation>
    <scope>IDENTIFICATION</scope>
    <source>
        <strain evidence="15">subsp. vulgare</strain>
    </source>
</reference>
<proteinExistence type="inferred from homology"/>
<dbReference type="GO" id="GO:0003697">
    <property type="term" value="F:single-stranded DNA binding"/>
    <property type="evidence" value="ECO:0000318"/>
    <property type="project" value="GO_Central"/>
</dbReference>
<evidence type="ECO:0000259" key="13">
    <source>
        <dbReference type="SMART" id="SM00484"/>
    </source>
</evidence>
<dbReference type="FunFam" id="1.10.150.20:FF:000050">
    <property type="entry name" value="DNA repair protein UVH3"/>
    <property type="match status" value="1"/>
</dbReference>
<evidence type="ECO:0000256" key="3">
    <source>
        <dbReference type="ARBA" id="ARBA00005283"/>
    </source>
</evidence>
<dbReference type="RefSeq" id="XP_044982532.1">
    <property type="nucleotide sequence ID" value="XM_045126597.1"/>
</dbReference>
<dbReference type="PANTHER" id="PTHR16171:SF7">
    <property type="entry name" value="DNA REPAIR PROTEIN RAD2"/>
    <property type="match status" value="1"/>
</dbReference>
<dbReference type="Pfam" id="PF00752">
    <property type="entry name" value="XPG_N"/>
    <property type="match status" value="1"/>
</dbReference>
<evidence type="ECO:0000259" key="14">
    <source>
        <dbReference type="SMART" id="SM00485"/>
    </source>
</evidence>
<dbReference type="Pfam" id="PF00867">
    <property type="entry name" value="XPG_I"/>
    <property type="match status" value="1"/>
</dbReference>
<dbReference type="InterPro" id="IPR019974">
    <property type="entry name" value="XPG_CS"/>
</dbReference>
<dbReference type="GO" id="GO:0005634">
    <property type="term" value="C:nucleus"/>
    <property type="evidence" value="ECO:0000318"/>
    <property type="project" value="GO_Central"/>
</dbReference>
<dbReference type="OrthoDB" id="31113at2759"/>
<feature type="domain" description="XPG N-terminal" evidence="14">
    <location>
        <begin position="1"/>
        <end position="98"/>
    </location>
</feature>
<dbReference type="Gene3D" id="1.10.150.20">
    <property type="entry name" value="5' to 3' exonuclease, C-terminal subdomain"/>
    <property type="match status" value="1"/>
</dbReference>
<dbReference type="SMART" id="SM00279">
    <property type="entry name" value="HhH2"/>
    <property type="match status" value="1"/>
</dbReference>
<feature type="region of interest" description="Disordered" evidence="12">
    <location>
        <begin position="1011"/>
        <end position="1052"/>
    </location>
</feature>
<evidence type="ECO:0000256" key="9">
    <source>
        <dbReference type="ARBA" id="ARBA00022842"/>
    </source>
</evidence>
<dbReference type="PRINTS" id="PR00066">
    <property type="entry name" value="XRODRMPGMNTG"/>
</dbReference>
<feature type="region of interest" description="Disordered" evidence="12">
    <location>
        <begin position="423"/>
        <end position="449"/>
    </location>
</feature>
<evidence type="ECO:0000256" key="2">
    <source>
        <dbReference type="ARBA" id="ARBA00004123"/>
    </source>
</evidence>
<dbReference type="OMA" id="PNSMDFS"/>
<dbReference type="InterPro" id="IPR036279">
    <property type="entry name" value="5-3_exonuclease_C_sf"/>
</dbReference>
<evidence type="ECO:0000256" key="10">
    <source>
        <dbReference type="ARBA" id="ARBA00023204"/>
    </source>
</evidence>
<organism evidence="15 16">
    <name type="scientific">Hordeum vulgare subsp. vulgare</name>
    <name type="common">Domesticated barley</name>
    <dbReference type="NCBI Taxonomy" id="112509"/>
    <lineage>
        <taxon>Eukaryota</taxon>
        <taxon>Viridiplantae</taxon>
        <taxon>Streptophyta</taxon>
        <taxon>Embryophyta</taxon>
        <taxon>Tracheophyta</taxon>
        <taxon>Spermatophyta</taxon>
        <taxon>Magnoliopsida</taxon>
        <taxon>Liliopsida</taxon>
        <taxon>Poales</taxon>
        <taxon>Poaceae</taxon>
        <taxon>BOP clade</taxon>
        <taxon>Pooideae</taxon>
        <taxon>Triticodae</taxon>
        <taxon>Triticeae</taxon>
        <taxon>Hordeinae</taxon>
        <taxon>Hordeum</taxon>
    </lineage>
</organism>
<evidence type="ECO:0000256" key="6">
    <source>
        <dbReference type="ARBA" id="ARBA00022759"/>
    </source>
</evidence>
<dbReference type="PRINTS" id="PR00853">
    <property type="entry name" value="XPGRADSUPER"/>
</dbReference>
<feature type="region of interest" description="Disordered" evidence="12">
    <location>
        <begin position="1176"/>
        <end position="1399"/>
    </location>
</feature>
<dbReference type="InterPro" id="IPR006086">
    <property type="entry name" value="XPG-I_dom"/>
</dbReference>
<evidence type="ECO:0000256" key="1">
    <source>
        <dbReference type="ARBA" id="ARBA00001946"/>
    </source>
</evidence>
<feature type="compositionally biased region" description="Polar residues" evidence="12">
    <location>
        <begin position="1369"/>
        <end position="1385"/>
    </location>
</feature>
<dbReference type="FunFam" id="3.40.50.1010:FF:000031">
    <property type="entry name" value="DNA repair protein UVH3"/>
    <property type="match status" value="1"/>
</dbReference>
<feature type="region of interest" description="Disordered" evidence="12">
    <location>
        <begin position="125"/>
        <end position="166"/>
    </location>
</feature>
<evidence type="ECO:0000256" key="4">
    <source>
        <dbReference type="ARBA" id="ARBA00022722"/>
    </source>
</evidence>
<keyword evidence="16" id="KW-1185">Reference proteome</keyword>
<dbReference type="InterPro" id="IPR029060">
    <property type="entry name" value="PIN-like_dom_sf"/>
</dbReference>